<comment type="caution">
    <text evidence="2">The sequence shown here is derived from an EMBL/GenBank/DDBJ whole genome shotgun (WGS) entry which is preliminary data.</text>
</comment>
<evidence type="ECO:0000313" key="2">
    <source>
        <dbReference type="EMBL" id="KAJ1519031.1"/>
    </source>
</evidence>
<evidence type="ECO:0000259" key="1">
    <source>
        <dbReference type="Pfam" id="PF10551"/>
    </source>
</evidence>
<evidence type="ECO:0000313" key="3">
    <source>
        <dbReference type="Proteomes" id="UP001075354"/>
    </source>
</evidence>
<gene>
    <name evidence="2" type="ORF">ONE63_011362</name>
</gene>
<dbReference type="Pfam" id="PF10551">
    <property type="entry name" value="MULE"/>
    <property type="match status" value="1"/>
</dbReference>
<dbReference type="EMBL" id="JAPTSV010000790">
    <property type="protein sequence ID" value="KAJ1519031.1"/>
    <property type="molecule type" value="Genomic_DNA"/>
</dbReference>
<keyword evidence="3" id="KW-1185">Reference proteome</keyword>
<sequence length="348" mass="40118">MRRARLERYPKIPATLSELGALLRDKGGRGLTRTKDGADNIFRGAVGSSARKTRSIIFMSKRMRRYLRRAKEIFVDGTWKSRPAKPDSSQLLSISCLVEGRIVPLVLVLMQRRTKSAYVKLLETLRDMGLNPDSVHTDFEGPLYESFRTVFPDIETLGCLIHFVRCLKNKAKKLKLTRFLRRTPLASRIVRCCNALPLLPADNIRTGLLTVVRAAKQYGVFRRLKGFLKYVKDVWASKPDVLSVFEEANRTNNVAESWNRTLRLAVKVKRPNIWIFLDALVRLEDRTQVDLYMLRRGMTPRRLRAAKAVSNDSRIKLLTRQLMTDQISMMEFLRFASYRTAGVWNPLM</sequence>
<dbReference type="Proteomes" id="UP001075354">
    <property type="component" value="Unassembled WGS sequence"/>
</dbReference>
<name>A0AAV7X3G7_9NEOP</name>
<accession>A0AAV7X3G7</accession>
<reference evidence="2" key="1">
    <citation type="submission" date="2022-12" db="EMBL/GenBank/DDBJ databases">
        <title>Chromosome-level genome assembly of the bean flower thrips Megalurothrips usitatus.</title>
        <authorList>
            <person name="Ma L."/>
            <person name="Liu Q."/>
            <person name="Li H."/>
            <person name="Cai W."/>
        </authorList>
    </citation>
    <scope>NUCLEOTIDE SEQUENCE</scope>
    <source>
        <strain evidence="2">Cailab_2022a</strain>
    </source>
</reference>
<feature type="domain" description="MULE transposase" evidence="1">
    <location>
        <begin position="74"/>
        <end position="164"/>
    </location>
</feature>
<organism evidence="2 3">
    <name type="scientific">Megalurothrips usitatus</name>
    <name type="common">bean blossom thrips</name>
    <dbReference type="NCBI Taxonomy" id="439358"/>
    <lineage>
        <taxon>Eukaryota</taxon>
        <taxon>Metazoa</taxon>
        <taxon>Ecdysozoa</taxon>
        <taxon>Arthropoda</taxon>
        <taxon>Hexapoda</taxon>
        <taxon>Insecta</taxon>
        <taxon>Pterygota</taxon>
        <taxon>Neoptera</taxon>
        <taxon>Paraneoptera</taxon>
        <taxon>Thysanoptera</taxon>
        <taxon>Terebrantia</taxon>
        <taxon>Thripoidea</taxon>
        <taxon>Thripidae</taxon>
        <taxon>Megalurothrips</taxon>
    </lineage>
</organism>
<dbReference type="AlphaFoldDB" id="A0AAV7X3G7"/>
<dbReference type="InterPro" id="IPR018289">
    <property type="entry name" value="MULE_transposase_dom"/>
</dbReference>
<protein>
    <recommendedName>
        <fullName evidence="1">MULE transposase domain-containing protein</fullName>
    </recommendedName>
</protein>
<proteinExistence type="predicted"/>